<dbReference type="Proteomes" id="UP000230184">
    <property type="component" value="Unassembled WGS sequence"/>
</dbReference>
<reference evidence="2" key="1">
    <citation type="submission" date="2017-09" db="EMBL/GenBank/DDBJ databases">
        <title>Depth-based differentiation of microbial function through sediment-hosted aquifers and enrichment of novel symbionts in the deep terrestrial subsurface.</title>
        <authorList>
            <person name="Probst A.J."/>
            <person name="Ladd B."/>
            <person name="Jarett J.K."/>
            <person name="Geller-Mcgrath D.E."/>
            <person name="Sieber C.M.K."/>
            <person name="Emerson J.B."/>
            <person name="Anantharaman K."/>
            <person name="Thomas B.C."/>
            <person name="Malmstrom R."/>
            <person name="Stieglmeier M."/>
            <person name="Klingl A."/>
            <person name="Woyke T."/>
            <person name="Ryan C.M."/>
            <person name="Banfield J.F."/>
        </authorList>
    </citation>
    <scope>NUCLEOTIDE SEQUENCE [LARGE SCALE GENOMIC DNA]</scope>
</reference>
<evidence type="ECO:0008006" key="3">
    <source>
        <dbReference type="Google" id="ProtNLM"/>
    </source>
</evidence>
<accession>A0A2M6YVD8</accession>
<gene>
    <name evidence="1" type="ORF">COT02_00695</name>
</gene>
<comment type="caution">
    <text evidence="1">The sequence shown here is derived from an EMBL/GenBank/DDBJ whole genome shotgun (WGS) entry which is preliminary data.</text>
</comment>
<dbReference type="EMBL" id="PEWY01000017">
    <property type="protein sequence ID" value="PIU37473.1"/>
    <property type="molecule type" value="Genomic_DNA"/>
</dbReference>
<dbReference type="InterPro" id="IPR058944">
    <property type="entry name" value="CntK-like"/>
</dbReference>
<dbReference type="AlphaFoldDB" id="A0A2M6YVD8"/>
<organism evidence="1 2">
    <name type="scientific">Candidatus Roizmanbacteria bacterium CG07_land_8_20_14_0_80_34_15</name>
    <dbReference type="NCBI Taxonomy" id="1974849"/>
    <lineage>
        <taxon>Bacteria</taxon>
        <taxon>Candidatus Roizmaniibacteriota</taxon>
    </lineage>
</organism>
<dbReference type="Pfam" id="PF26317">
    <property type="entry name" value="CntK_N"/>
    <property type="match status" value="1"/>
</dbReference>
<name>A0A2M6YVD8_9BACT</name>
<evidence type="ECO:0000313" key="1">
    <source>
        <dbReference type="EMBL" id="PIU37473.1"/>
    </source>
</evidence>
<sequence length="275" mass="31128">MITKIKKLYICYPSGNINAIVEDNIPKRDYSSVAERIINTYNKNKPVEDQVEQVAFIDKPTNKKAISSLSLSGNEFSGNAVLCLGTLKLKNKKEGKFQISGSKQILKIFKDDNGFINGKMPMFEFEGKINQTKEGYQIIPLQGITQILVFKNFDKNDLWLKNEAQKIIKNNGLEKSLAVVIDFINKENNIFKIKPYVYFRKGLVYELLRETACGSATTAIGIYLSFLTNKSIQYQKVVQPSGDSLYISVGKINNQFESYLSGKVKILYQGPFDLN</sequence>
<proteinExistence type="predicted"/>
<protein>
    <recommendedName>
        <fullName evidence="3">Diaminopimelate epimerase</fullName>
    </recommendedName>
</protein>
<evidence type="ECO:0000313" key="2">
    <source>
        <dbReference type="Proteomes" id="UP000230184"/>
    </source>
</evidence>